<evidence type="ECO:0008006" key="5">
    <source>
        <dbReference type="Google" id="ProtNLM"/>
    </source>
</evidence>
<comment type="caution">
    <text evidence="3">The sequence shown here is derived from an EMBL/GenBank/DDBJ whole genome shotgun (WGS) entry which is preliminary data.</text>
</comment>
<dbReference type="PANTHER" id="PTHR41683:SF1">
    <property type="entry name" value="MUCIN-7"/>
    <property type="match status" value="1"/>
</dbReference>
<reference evidence="3 4" key="1">
    <citation type="submission" date="2020-12" db="EMBL/GenBank/DDBJ databases">
        <title>De novo assembly of Tibetan sheep genome.</title>
        <authorList>
            <person name="Li X."/>
        </authorList>
    </citation>
    <scope>NUCLEOTIDE SEQUENCE [LARGE SCALE GENOMIC DNA]</scope>
    <source>
        <tissue evidence="3">Heart</tissue>
    </source>
</reference>
<feature type="compositionally biased region" description="Pro residues" evidence="1">
    <location>
        <begin position="80"/>
        <end position="89"/>
    </location>
</feature>
<gene>
    <name evidence="3" type="ORF">JEQ12_017478</name>
</gene>
<evidence type="ECO:0000256" key="2">
    <source>
        <dbReference type="SAM" id="SignalP"/>
    </source>
</evidence>
<organism evidence="3 4">
    <name type="scientific">Ovis aries</name>
    <name type="common">Sheep</name>
    <dbReference type="NCBI Taxonomy" id="9940"/>
    <lineage>
        <taxon>Eukaryota</taxon>
        <taxon>Metazoa</taxon>
        <taxon>Chordata</taxon>
        <taxon>Craniata</taxon>
        <taxon>Vertebrata</taxon>
        <taxon>Euteleostomi</taxon>
        <taxon>Mammalia</taxon>
        <taxon>Eutheria</taxon>
        <taxon>Laurasiatheria</taxon>
        <taxon>Artiodactyla</taxon>
        <taxon>Ruminantia</taxon>
        <taxon>Pecora</taxon>
        <taxon>Bovidae</taxon>
        <taxon>Caprinae</taxon>
        <taxon>Ovis</taxon>
    </lineage>
</organism>
<feature type="compositionally biased region" description="Basic and acidic residues" evidence="1">
    <location>
        <begin position="22"/>
        <end position="35"/>
    </location>
</feature>
<dbReference type="AlphaFoldDB" id="A0A836A1Y6"/>
<feature type="compositionally biased region" description="Low complexity" evidence="1">
    <location>
        <begin position="160"/>
        <end position="222"/>
    </location>
</feature>
<feature type="compositionally biased region" description="Low complexity" evidence="1">
    <location>
        <begin position="104"/>
        <end position="151"/>
    </location>
</feature>
<dbReference type="PANTHER" id="PTHR41683">
    <property type="entry name" value="MUCIN-7"/>
    <property type="match status" value="1"/>
</dbReference>
<proteinExistence type="predicted"/>
<feature type="chain" id="PRO_5032321879" description="Mucin-7" evidence="2">
    <location>
        <begin position="23"/>
        <end position="256"/>
    </location>
</feature>
<dbReference type="PROSITE" id="PS51257">
    <property type="entry name" value="PROKAR_LIPOPROTEIN"/>
    <property type="match status" value="1"/>
</dbReference>
<feature type="region of interest" description="Disordered" evidence="1">
    <location>
        <begin position="22"/>
        <end position="229"/>
    </location>
</feature>
<name>A0A836A1Y6_SHEEP</name>
<feature type="compositionally biased region" description="Basic residues" evidence="1">
    <location>
        <begin position="65"/>
        <end position="79"/>
    </location>
</feature>
<feature type="signal peptide" evidence="2">
    <location>
        <begin position="1"/>
        <end position="22"/>
    </location>
</feature>
<evidence type="ECO:0000313" key="3">
    <source>
        <dbReference type="EMBL" id="KAG5207714.1"/>
    </source>
</evidence>
<dbReference type="GO" id="GO:0070062">
    <property type="term" value="C:extracellular exosome"/>
    <property type="evidence" value="ECO:0007669"/>
    <property type="project" value="TreeGrafter"/>
</dbReference>
<accession>A0A836A1Y6</accession>
<evidence type="ECO:0000313" key="4">
    <source>
        <dbReference type="Proteomes" id="UP000664991"/>
    </source>
</evidence>
<evidence type="ECO:0000256" key="1">
    <source>
        <dbReference type="SAM" id="MobiDB-lite"/>
    </source>
</evidence>
<dbReference type="EMBL" id="JAEMGP010000006">
    <property type="protein sequence ID" value="KAG5207714.1"/>
    <property type="molecule type" value="Genomic_DNA"/>
</dbReference>
<protein>
    <recommendedName>
        <fullName evidence="5">Mucin-7</fullName>
    </recommendedName>
</protein>
<dbReference type="Proteomes" id="UP000664991">
    <property type="component" value="Unassembled WGS sequence"/>
</dbReference>
<dbReference type="InterPro" id="IPR033529">
    <property type="entry name" value="MUC7"/>
</dbReference>
<keyword evidence="2" id="KW-0732">Signal</keyword>
<sequence>MKTLPLLVCICALSACFSLSEGHKKQQETQDRQNDLRPYVGSLSYPKLPPNRNPFIQKPYPFDHPRHHKIPNPRRRIFPRPKPSSPPNCPVKHNTVDKNTLEATTQIPSVTPTSISTSTSIPPTMTTLAPKATTTSATANSGTTGSPATSAQPSTTPLRTPAAIPTTSPATSVPLPSSAPEPTAAPNTTPAPSPTTVTPETPKTTAAPTTQTSTSTSAQSTTVEKTTSPSIEKTLLQFFLSINQLREQIWNIIKRY</sequence>